<dbReference type="Gene3D" id="2.30.110.10">
    <property type="entry name" value="Electron Transport, Fmn-binding Protein, Chain A"/>
    <property type="match status" value="1"/>
</dbReference>
<dbReference type="EMBL" id="QJPH01000597">
    <property type="protein sequence ID" value="PZN68701.1"/>
    <property type="molecule type" value="Genomic_DNA"/>
</dbReference>
<gene>
    <name evidence="2" type="ORF">DM484_31080</name>
</gene>
<organism evidence="2 3">
    <name type="scientific">Candidatus Methylumidiphilus alinenensis</name>
    <dbReference type="NCBI Taxonomy" id="2202197"/>
    <lineage>
        <taxon>Bacteria</taxon>
        <taxon>Pseudomonadati</taxon>
        <taxon>Pseudomonadota</taxon>
        <taxon>Gammaproteobacteria</taxon>
        <taxon>Methylococcales</taxon>
        <taxon>Candidatus Methylumidiphilus</taxon>
    </lineage>
</organism>
<dbReference type="Proteomes" id="UP000249396">
    <property type="component" value="Unassembled WGS sequence"/>
</dbReference>
<reference evidence="2 3" key="1">
    <citation type="journal article" date="2018" name="Aquat. Microb. Ecol.">
        <title>Gammaproteobacterial methanotrophs dominate.</title>
        <authorList>
            <person name="Rissanen A.J."/>
            <person name="Saarenheimo J."/>
            <person name="Tiirola M."/>
            <person name="Peura S."/>
            <person name="Aalto S.L."/>
            <person name="Karvinen A."/>
            <person name="Nykanen H."/>
        </authorList>
    </citation>
    <scope>NUCLEOTIDE SEQUENCE [LARGE SCALE GENOMIC DNA]</scope>
    <source>
        <strain evidence="2">AMbin10</strain>
    </source>
</reference>
<dbReference type="SUPFAM" id="SSF50475">
    <property type="entry name" value="FMN-binding split barrel"/>
    <property type="match status" value="1"/>
</dbReference>
<accession>A0A2W4Q8L5</accession>
<proteinExistence type="predicted"/>
<dbReference type="InterPro" id="IPR011576">
    <property type="entry name" value="Pyridox_Oxase_N"/>
</dbReference>
<dbReference type="Pfam" id="PF01243">
    <property type="entry name" value="PNPOx_N"/>
    <property type="match status" value="1"/>
</dbReference>
<name>A0A2W4Q8L5_9GAMM</name>
<comment type="caution">
    <text evidence="2">The sequence shown here is derived from an EMBL/GenBank/DDBJ whole genome shotgun (WGS) entry which is preliminary data.</text>
</comment>
<dbReference type="AlphaFoldDB" id="A0A2W4Q8L5"/>
<evidence type="ECO:0000313" key="3">
    <source>
        <dbReference type="Proteomes" id="UP000249396"/>
    </source>
</evidence>
<evidence type="ECO:0000313" key="2">
    <source>
        <dbReference type="EMBL" id="PZN68701.1"/>
    </source>
</evidence>
<feature type="domain" description="Pyridoxamine 5'-phosphate oxidase N-terminal" evidence="1">
    <location>
        <begin position="13"/>
        <end position="103"/>
    </location>
</feature>
<dbReference type="InterPro" id="IPR012349">
    <property type="entry name" value="Split_barrel_FMN-bd"/>
</dbReference>
<sequence>MTPNQFEIAAGSILLEIPAMTLATCNQGIPWATDVYFAAVGFELFFFSSHRSRHCRNLAVNPCCAVTVHPTVNSWKEIKGLQMEGVAEPVSSLGDKAQGLAAYLDKFPFARELFANPTETISAINKATMHVLRPSRILLLDNALGFGSRYGIRIIEGCADGPPERVKSD</sequence>
<evidence type="ECO:0000259" key="1">
    <source>
        <dbReference type="Pfam" id="PF01243"/>
    </source>
</evidence>
<protein>
    <recommendedName>
        <fullName evidence="1">Pyridoxamine 5'-phosphate oxidase N-terminal domain-containing protein</fullName>
    </recommendedName>
</protein>